<dbReference type="SUPFAM" id="SSF110296">
    <property type="entry name" value="Oligoxyloglucan reducing end-specific cellobiohydrolase"/>
    <property type="match status" value="3"/>
</dbReference>
<dbReference type="EMBL" id="CAAHFH010000002">
    <property type="protein sequence ID" value="VGO22462.1"/>
    <property type="molecule type" value="Genomic_DNA"/>
</dbReference>
<dbReference type="Gene3D" id="2.130.10.10">
    <property type="entry name" value="YVTN repeat-like/Quinoprotein amine dehydrogenase"/>
    <property type="match status" value="4"/>
</dbReference>
<organism evidence="2 3">
    <name type="scientific">Pontiella sulfatireligans</name>
    <dbReference type="NCBI Taxonomy" id="2750658"/>
    <lineage>
        <taxon>Bacteria</taxon>
        <taxon>Pseudomonadati</taxon>
        <taxon>Kiritimatiellota</taxon>
        <taxon>Kiritimatiellia</taxon>
        <taxon>Kiritimatiellales</taxon>
        <taxon>Pontiellaceae</taxon>
        <taxon>Pontiella</taxon>
    </lineage>
</organism>
<reference evidence="2 3" key="1">
    <citation type="submission" date="2019-04" db="EMBL/GenBank/DDBJ databases">
        <authorList>
            <person name="Van Vliet M D."/>
        </authorList>
    </citation>
    <scope>NUCLEOTIDE SEQUENCE [LARGE SCALE GENOMIC DNA]</scope>
    <source>
        <strain evidence="2 3">F21</strain>
    </source>
</reference>
<gene>
    <name evidence="2" type="ORF">SCARR_04545</name>
</gene>
<dbReference type="InterPro" id="IPR052025">
    <property type="entry name" value="Xyloglucanase_GH74"/>
</dbReference>
<dbReference type="GO" id="GO:0010411">
    <property type="term" value="P:xyloglucan metabolic process"/>
    <property type="evidence" value="ECO:0007669"/>
    <property type="project" value="TreeGrafter"/>
</dbReference>
<feature type="region of interest" description="Disordered" evidence="1">
    <location>
        <begin position="1169"/>
        <end position="1192"/>
    </location>
</feature>
<proteinExistence type="predicted"/>
<dbReference type="PANTHER" id="PTHR43739:SF5">
    <property type="entry name" value="EXO-ALPHA-SIALIDASE"/>
    <property type="match status" value="1"/>
</dbReference>
<evidence type="ECO:0000313" key="3">
    <source>
        <dbReference type="Proteomes" id="UP000346198"/>
    </source>
</evidence>
<dbReference type="InterPro" id="IPR015943">
    <property type="entry name" value="WD40/YVTN_repeat-like_dom_sf"/>
</dbReference>
<dbReference type="InterPro" id="IPR015919">
    <property type="entry name" value="Cadherin-like_sf"/>
</dbReference>
<dbReference type="Proteomes" id="UP000346198">
    <property type="component" value="Unassembled WGS sequence"/>
</dbReference>
<dbReference type="RefSeq" id="WP_136063840.1">
    <property type="nucleotide sequence ID" value="NZ_CAAHFH010000002.1"/>
</dbReference>
<keyword evidence="3" id="KW-1185">Reference proteome</keyword>
<dbReference type="Pfam" id="PF05345">
    <property type="entry name" value="He_PIG"/>
    <property type="match status" value="1"/>
</dbReference>
<dbReference type="GO" id="GO:0016020">
    <property type="term" value="C:membrane"/>
    <property type="evidence" value="ECO:0007669"/>
    <property type="project" value="InterPro"/>
</dbReference>
<dbReference type="Gene3D" id="2.60.40.10">
    <property type="entry name" value="Immunoglobulins"/>
    <property type="match status" value="1"/>
</dbReference>
<sequence length="1286" mass="141229">MNKNARLLVGTFFGLVLASLGEVVWNEDFEGATLGAASGNNQTLAGTVIQTANKASSIVVDASTDPSAAAAFTLASGNFIRLSVSSNNFSAVRSSLDPIEFDQVFSESPYTLSFDIYIPSSLAFAVGDIQPRFELNGDGGNGDTDYTFAKSSAGQHHIVYTGLVSDFIGTDVNEARPFIGIDQNGETTGLEVLDFMYMDNIHFEVGEPTPPTNEAWFADLRANRVESDPSITWRQFGPGMSGNNYRIYWHPTDPDVVFLGPNMGNGYRSTDRGMTYEGILDYDGQGHAIDERGPSEIQSPDFSRQDPGFGFCSREAESKLYKTTDKGKTWTRALSSGSANDPIWGGVRLNTIAVDPSDDQNWFVGSGDINDRNKFFFTDAQPHGYGSASGHTAKIWKSSDKGDTWSDVTPTINTNACIIRIIVHPTDSDIVWAATTYGLYKSINGGTSWTAKTGTGLDNDIIRSFDMHYDAVSSNVTLYAIDQVKWASAGSTVTNAGGGVFRSDDEGETWSSINGDLGVDVSVLASDYNFRTTYFTMLDKWFGISNAETTYTVYPTNLMNNFCMVRVDPTDADNIFIVNDYKHYGAWTTMRGGMVWRTNDGGTNWIATLRNGTAWEGTHQSYWQGRGNPTAHNMFLRGQKKWEQRESYERKAGTALEFNADGSVIMFQWAKVLCVSYDGGDNWYEIDEIEVTPHSEVWVAAENSNLPGHGFIQDSRFPETMFMPCGENDYWVLEPGGETVRSGYQASRRVEMGFAEYSCSTIAIHPDDTNTIYTLQFRQASAGDLLRSTDGGLTFVEYGIDALEWPVGESKNDSIDQLCLTINPDDPDYMFFCVPDDADVHGYVYDPQISLTTGVRRTTNGGLDWEWANSGLPSSEDVVCVRLDPDNSTNLYACVYYSSSTDGGLYMSTNNAASWYKHPTLPSNIYSVSDIHFANDGKIYVSCGQHGDSDYLNGGVWVSEDDGATWTQMFKTRWARMTKTAAYDPDVILVQMNSKQTINIQNPGTYLSKDGGATWTKINTGNPMSDRVNEIAIDQVVRNRYYVSTQGCGWLRADVIDTNNIAPVFVRSPVVRSNSVPEELYADTVDGEAMDANGDAVTYSLTFAPDWLSVTTNGILTGTPPESALGQYYCQIQADDGKGLSTRETLNFLVSTNPVAYFASWMRGYPGVGPEDGYADDPDGDGLDNLSEYGQGGDPGQAFVPADLLPFLGKNGGTMEYVYRRRKDADKRGILYQLEATTNLVSDSWTNFAALPSEESISADYEAVTLPVSTAAPVQFIRLQIGIAQP</sequence>
<name>A0A6C2UQ94_9BACT</name>
<accession>A0A6C2UQ94</accession>
<dbReference type="CDD" id="cd15482">
    <property type="entry name" value="Sialidase_non-viral"/>
    <property type="match status" value="2"/>
</dbReference>
<dbReference type="GO" id="GO:0005509">
    <property type="term" value="F:calcium ion binding"/>
    <property type="evidence" value="ECO:0007669"/>
    <property type="project" value="InterPro"/>
</dbReference>
<dbReference type="PANTHER" id="PTHR43739">
    <property type="entry name" value="XYLOGLUCANASE (EUROFUNG)"/>
    <property type="match status" value="1"/>
</dbReference>
<feature type="compositionally biased region" description="Acidic residues" evidence="1">
    <location>
        <begin position="1173"/>
        <end position="1182"/>
    </location>
</feature>
<dbReference type="SUPFAM" id="SSF49313">
    <property type="entry name" value="Cadherin-like"/>
    <property type="match status" value="1"/>
</dbReference>
<protein>
    <submittedName>
        <fullName evidence="2">Xyloglucanase</fullName>
    </submittedName>
</protein>
<evidence type="ECO:0000256" key="1">
    <source>
        <dbReference type="SAM" id="MobiDB-lite"/>
    </source>
</evidence>
<evidence type="ECO:0000313" key="2">
    <source>
        <dbReference type="EMBL" id="VGO22462.1"/>
    </source>
</evidence>
<dbReference type="InterPro" id="IPR013783">
    <property type="entry name" value="Ig-like_fold"/>
</dbReference>